<dbReference type="GO" id="GO:0006633">
    <property type="term" value="P:fatty acid biosynthetic process"/>
    <property type="evidence" value="ECO:0007669"/>
    <property type="project" value="InterPro"/>
</dbReference>
<dbReference type="GO" id="GO:0071770">
    <property type="term" value="P:DIM/DIP cell wall layer assembly"/>
    <property type="evidence" value="ECO:0007669"/>
    <property type="project" value="TreeGrafter"/>
</dbReference>
<dbReference type="SUPFAM" id="SSF47336">
    <property type="entry name" value="ACP-like"/>
    <property type="match status" value="2"/>
</dbReference>
<feature type="active site" description="Proton donor; for dehydratase activity" evidence="5">
    <location>
        <position position="1720"/>
    </location>
</feature>
<dbReference type="InterPro" id="IPR050091">
    <property type="entry name" value="PKS_NRPS_Biosynth_Enz"/>
</dbReference>
<gene>
    <name evidence="10" type="ORF">FJV41_07160</name>
</gene>
<dbReference type="InterPro" id="IPR014031">
    <property type="entry name" value="Ketoacyl_synth_C"/>
</dbReference>
<dbReference type="Pfam" id="PF22621">
    <property type="entry name" value="CurL-like_PKS_C"/>
    <property type="match status" value="1"/>
</dbReference>
<dbReference type="GO" id="GO:0031177">
    <property type="term" value="F:phosphopantetheine binding"/>
    <property type="evidence" value="ECO:0007669"/>
    <property type="project" value="InterPro"/>
</dbReference>
<dbReference type="FunFam" id="3.40.47.10:FF:000019">
    <property type="entry name" value="Polyketide synthase type I"/>
    <property type="match status" value="1"/>
</dbReference>
<dbReference type="Pfam" id="PF00550">
    <property type="entry name" value="PP-binding"/>
    <property type="match status" value="2"/>
</dbReference>
<evidence type="ECO:0000259" key="7">
    <source>
        <dbReference type="PROSITE" id="PS50075"/>
    </source>
</evidence>
<comment type="function">
    <text evidence="4">Involved in production of the polyketide antibiotic thailandamide.</text>
</comment>
<dbReference type="InterPro" id="IPR049551">
    <property type="entry name" value="PKS_DH_C"/>
</dbReference>
<keyword evidence="11" id="KW-1185">Reference proteome</keyword>
<feature type="region of interest" description="Disordered" evidence="6">
    <location>
        <begin position="1635"/>
        <end position="1655"/>
    </location>
</feature>
<dbReference type="Pfam" id="PF02801">
    <property type="entry name" value="Ketoacyl-synt_C"/>
    <property type="match status" value="1"/>
</dbReference>
<dbReference type="Gene3D" id="3.40.50.720">
    <property type="entry name" value="NAD(P)-binding Rossmann-like Domain"/>
    <property type="match status" value="1"/>
</dbReference>
<dbReference type="Gene3D" id="3.30.70.3290">
    <property type="match status" value="2"/>
</dbReference>
<dbReference type="Proteomes" id="UP000315369">
    <property type="component" value="Unassembled WGS sequence"/>
</dbReference>
<evidence type="ECO:0000256" key="3">
    <source>
        <dbReference type="ARBA" id="ARBA00022679"/>
    </source>
</evidence>
<dbReference type="InterPro" id="IPR016036">
    <property type="entry name" value="Malonyl_transacylase_ACP-bd"/>
</dbReference>
<dbReference type="PANTHER" id="PTHR43775">
    <property type="entry name" value="FATTY ACID SYNTHASE"/>
    <property type="match status" value="1"/>
</dbReference>
<dbReference type="Pfam" id="PF00698">
    <property type="entry name" value="Acyl_transf_1"/>
    <property type="match status" value="2"/>
</dbReference>
<dbReference type="OrthoDB" id="5476655at2"/>
<dbReference type="FunFam" id="3.40.366.10:FF:000002">
    <property type="entry name" value="Probable polyketide synthase 2"/>
    <property type="match status" value="1"/>
</dbReference>
<accession>A0A540X631</accession>
<dbReference type="SMART" id="SM00823">
    <property type="entry name" value="PKS_PP"/>
    <property type="match status" value="2"/>
</dbReference>
<dbReference type="InterPro" id="IPR014043">
    <property type="entry name" value="Acyl_transferase_dom"/>
</dbReference>
<feature type="region of interest" description="N-terminal hotdog fold" evidence="5">
    <location>
        <begin position="1518"/>
        <end position="1643"/>
    </location>
</feature>
<dbReference type="InterPro" id="IPR018201">
    <property type="entry name" value="Ketoacyl_synth_AS"/>
</dbReference>
<dbReference type="InterPro" id="IPR014030">
    <property type="entry name" value="Ketoacyl_synth_N"/>
</dbReference>
<keyword evidence="1" id="KW-0596">Phosphopantetheine</keyword>
<feature type="domain" description="Carrier" evidence="7">
    <location>
        <begin position="115"/>
        <end position="189"/>
    </location>
</feature>
<dbReference type="InterPro" id="IPR049900">
    <property type="entry name" value="PKS_mFAS_DH"/>
</dbReference>
<organism evidence="10 11">
    <name type="scientific">Myxococcus llanfairpwllgwyngyllgogerychwyrndrobwllllantysiliogogogochensis</name>
    <dbReference type="NCBI Taxonomy" id="2590453"/>
    <lineage>
        <taxon>Bacteria</taxon>
        <taxon>Pseudomonadati</taxon>
        <taxon>Myxococcota</taxon>
        <taxon>Myxococcia</taxon>
        <taxon>Myxococcales</taxon>
        <taxon>Cystobacterineae</taxon>
        <taxon>Myxococcaceae</taxon>
        <taxon>Myxococcus</taxon>
    </lineage>
</organism>
<dbReference type="InterPro" id="IPR020841">
    <property type="entry name" value="PKS_Beta-ketoAc_synthase_dom"/>
</dbReference>
<dbReference type="Gene3D" id="1.10.1200.10">
    <property type="entry name" value="ACP-like"/>
    <property type="match status" value="2"/>
</dbReference>
<dbReference type="PROSITE" id="PS52004">
    <property type="entry name" value="KS3_2"/>
    <property type="match status" value="1"/>
</dbReference>
<name>A0A540X631_9BACT</name>
<feature type="active site" description="Proton acceptor; for dehydratase activity" evidence="5">
    <location>
        <position position="1551"/>
    </location>
</feature>
<dbReference type="InterPro" id="IPR032821">
    <property type="entry name" value="PKS_assoc"/>
</dbReference>
<feature type="domain" description="Carrier" evidence="7">
    <location>
        <begin position="2333"/>
        <end position="2410"/>
    </location>
</feature>
<dbReference type="Pfam" id="PF00109">
    <property type="entry name" value="ketoacyl-synt"/>
    <property type="match status" value="1"/>
</dbReference>
<dbReference type="GO" id="GO:0004312">
    <property type="term" value="F:fatty acid synthase activity"/>
    <property type="evidence" value="ECO:0007669"/>
    <property type="project" value="TreeGrafter"/>
</dbReference>
<dbReference type="InterPro" id="IPR001227">
    <property type="entry name" value="Ac_transferase_dom_sf"/>
</dbReference>
<dbReference type="CDD" id="cd00833">
    <property type="entry name" value="PKS"/>
    <property type="match status" value="1"/>
</dbReference>
<dbReference type="InterPro" id="IPR036736">
    <property type="entry name" value="ACP-like_sf"/>
</dbReference>
<dbReference type="Gene3D" id="3.40.47.10">
    <property type="match status" value="1"/>
</dbReference>
<sequence length="2456" mass="265180">MAVVQCFCPTRDARLASWLSDWGHQANSYRRGPICWGATVFATLFCFPAKQAVPLYDLQRTTIFGIYFSRIASNRGETGYASLRLAFQENVIGLRARELEVPVSANDSVVKDGLAGIQARLARVLAQRLGVDARQLDVRESFSRYGLDSVMATGFIAELGAMLGRPLSPTLAWEFPTLESLAAHLSGARARPTSQVLPRHSMGDEPIAVIGMACRLPQAPNPEAFWRLLAGGTNAISEVPAERWDVNRLYDRDPAAPGKVTSRWGGYLDRVDGFDPLFFGISPKEALHMDPQQRLMLELTWEALEDAGIPADRLRGSPTAVMFGAVWMDYEAQLQRLGLRRISSYTATGYHHSIVANRISYVLGLRGPSLSMDSACSSSLTAVHLACESLRRGESTLALVGGVNLTLAPDSTVALSKLGALSPDGRCYTFDARANGFVRGEGGGVVVLKPLSQALADGDSICCVIRGSALNNNGGSNGLTAPNTSAQAEVIRQACARAGVATTDVQYVEAHGTGTQLGDPMEARALGEVLGEGRPVDKPLHIGSAKTNVGHLEAAAGITGLIKVALSIRHRALPPSLHFETPNPLIPFEALRLEVQHTLTDWPEPDRKLLAGVSSFGFGGTNCHVLLEEPDAPRAELVRVSAESPEALRAAAQRLFERLDGAIHQPWSELLRSAADEDGAHAHRLAMTVRSRKDLRASLQAFLSGEARAGVCVGSVGPEHGWKPVFVFSGHGAHWPGMGLSLMRTEPVFRAVLMRCERLIQQNVGWSLLEVLGAEDSAARLKRIDLALPAIVVLEMALTALWRSWGVEPAMVMGHSIGEVAAAHAAGILGLEDAVRVVCFQSRQMHRRSGEGAMALVAVPWAEAAELLVGYEGRLDRAIDSGPDSTVLSGEPAALAEVLAALQARGVFCRQGDIDVAAHSHQMDVLGEVLIEELRGIRPASARLPMVSGVTAAVLEGAQADAPHWQKNIAMPTLFTGVLTHALGEGHRVFLEVGPHAILKHPIESTLRHAGQPGLFVPTLRRQEDARGTMLDTLGVLYVHGQPVRWESVSRGSVEEGEASARVLPLSARSPDALTSLASAFRDVLGEASGASLEDLTYTAGVRRGQLSHRLAVVGGSRREMAEALEAFARGEAHPGVSHGKVSPEGKAKVAFVFPGQGSQWLGMGRQLLAEEPVFREAIEDCERAMRPHVDWSLTEELLAEEPCSRLQDIDVVQPVLFSMQVALAALWRSRGITPDAVVGHSMGEVAAAHVAGTLSLEDAARIICLRSQLLRGKSGQGAMAVVELGLEEARAALTGYETRLSVGVSNSSRSTVLSGDTEALEALLPTLEGRGIFCRRVKVNVASHSPQMDSLKDDLLRVLEGLAPQPAPVPIYSTVTGQTSDGGDFHPAYWVRNLREPVLFHGAVEQLLEDGYSVFLEVSPHPVLLAPIEETLRESKREALALASLRRQMPERRSLLESLAALYAWGCSVDWSSLHPSGGRVVALPGYPWQRERYWLMDEAEADPELRGSGDEGRAGHPLLGASLSSSVQPGTHFWERSVSTAAFPYLSDHCVWGDVVFPGAAYLELALSAGAEVLGEAGLVLENVSLSEMLALKPAESRRVQVVLNEEEAGHASFQISSRAEGDAGWRKHAAGRLRREEHAATRPVSEPPESLRQRLPVELSSEAHYQRRQEQGLMYGPTFQGLRRLWRSERQGLGRVELPEQVAAESGAYRLHPALLDASLQVAVELIASVAEASAVAPTYVPVGLGRVRLFQRPGRAVWVHVTAVGDGAANERERSFDLRLLDDQGQVLLELDELRLYRLDAGVAARKALGEWLYQVDWEKQPLPVEPTWPERTPGSWLILGDQGGVGLALSTLLRARGETCVLVVPGETYRLTGPGRAEVDPRNAEHLRRLLGEALEAGTPPCRGVVHLWSLDVAANDALTPRALEDSRRSTTTSVLHLTQALSQVGWRDAPRLWLTTRGARSVGGSPERVAVAQAPLWGLGQVLAVEQPDLRCTRVDVEGGVDACADALLRELSSTTFEDQSAWRGGTRFVARLSRAPDALVAREPSTLLRDDGTYLITGGLGGLGLEVARWLVSHGARHLLLLGRRAPTEATEHILTELRQTGARVESFQADVAVADDVARALARVDEAMPPLRGVFHAAGLLEDGLLLNLTEERFAAVMAPKVLGTWNLHAQTHHLPLEHFVLFSSVAASLGTPGQANYASANAFMDALAHDRRARGLAALSINWGTWTSVGLAAAQSNRGERLEARGLRGMSPDKALSVLGMLMGQTRPQLSVMSFDARQWLGFYLSAAQSPYFTRLAQEPSARPSVSAGRSRIREQLFAARASERRALLDGHLRELVGGVLRMAPARIDPRTPLMNLGLDSLMSMEIRNRLEAALGLKLSATVVWTYPTVATLTPFLAEKLGLPLEDRAPEPLDEAAPPAIAEASAIDEMSEEEVERLFAQRMGQGT</sequence>
<dbReference type="Gene3D" id="3.40.366.10">
    <property type="entry name" value="Malonyl-Coenzyme A Acyl Carrier Protein, domain 2"/>
    <property type="match status" value="2"/>
</dbReference>
<feature type="domain" description="PKS/mFAS DH" evidence="9">
    <location>
        <begin position="1518"/>
        <end position="1809"/>
    </location>
</feature>
<reference evidence="10 11" key="1">
    <citation type="submission" date="2019-06" db="EMBL/GenBank/DDBJ databases">
        <authorList>
            <person name="Livingstone P."/>
            <person name="Whitworth D."/>
        </authorList>
    </citation>
    <scope>NUCLEOTIDE SEQUENCE [LARGE SCALE GENOMIC DNA]</scope>
    <source>
        <strain evidence="10 11">AM401</strain>
    </source>
</reference>
<dbReference type="GO" id="GO:0005737">
    <property type="term" value="C:cytoplasm"/>
    <property type="evidence" value="ECO:0007669"/>
    <property type="project" value="TreeGrafter"/>
</dbReference>
<dbReference type="InterPro" id="IPR042104">
    <property type="entry name" value="PKS_dehydratase_sf"/>
</dbReference>
<dbReference type="InterPro" id="IPR049552">
    <property type="entry name" value="PKS_DH_N"/>
</dbReference>
<evidence type="ECO:0000256" key="6">
    <source>
        <dbReference type="SAM" id="MobiDB-lite"/>
    </source>
</evidence>
<dbReference type="Pfam" id="PF14765">
    <property type="entry name" value="PS-DH"/>
    <property type="match status" value="1"/>
</dbReference>
<dbReference type="PROSITE" id="PS52019">
    <property type="entry name" value="PKS_MFAS_DH"/>
    <property type="match status" value="1"/>
</dbReference>
<proteinExistence type="predicted"/>
<dbReference type="InterPro" id="IPR016039">
    <property type="entry name" value="Thiolase-like"/>
</dbReference>
<evidence type="ECO:0000313" key="11">
    <source>
        <dbReference type="Proteomes" id="UP000315369"/>
    </source>
</evidence>
<dbReference type="SUPFAM" id="SSF51735">
    <property type="entry name" value="NAD(P)-binding Rossmann-fold domains"/>
    <property type="match status" value="2"/>
</dbReference>
<evidence type="ECO:0000259" key="9">
    <source>
        <dbReference type="PROSITE" id="PS52019"/>
    </source>
</evidence>
<evidence type="ECO:0000256" key="4">
    <source>
        <dbReference type="ARBA" id="ARBA00054155"/>
    </source>
</evidence>
<dbReference type="Gene3D" id="3.10.129.110">
    <property type="entry name" value="Polyketide synthase dehydratase"/>
    <property type="match status" value="1"/>
</dbReference>
<dbReference type="InterPro" id="IPR013968">
    <property type="entry name" value="PKS_KR"/>
</dbReference>
<feature type="region of interest" description="C-terminal hotdog fold" evidence="5">
    <location>
        <begin position="1659"/>
        <end position="1809"/>
    </location>
</feature>
<dbReference type="PANTHER" id="PTHR43775:SF37">
    <property type="entry name" value="SI:DKEY-61P9.11"/>
    <property type="match status" value="1"/>
</dbReference>
<protein>
    <submittedName>
        <fullName evidence="10">SDR family NAD(P)-dependent oxidoreductase</fullName>
    </submittedName>
</protein>
<keyword evidence="3" id="KW-0808">Transferase</keyword>
<dbReference type="SUPFAM" id="SSF55048">
    <property type="entry name" value="Probable ACP-binding domain of malonyl-CoA ACP transacylase"/>
    <property type="match status" value="2"/>
</dbReference>
<evidence type="ECO:0000256" key="1">
    <source>
        <dbReference type="ARBA" id="ARBA00022450"/>
    </source>
</evidence>
<dbReference type="CDD" id="cd08955">
    <property type="entry name" value="KR_2_FAS_SDR_x"/>
    <property type="match status" value="1"/>
</dbReference>
<evidence type="ECO:0000256" key="2">
    <source>
        <dbReference type="ARBA" id="ARBA00022553"/>
    </source>
</evidence>
<dbReference type="PROSITE" id="PS50075">
    <property type="entry name" value="CARRIER"/>
    <property type="match status" value="2"/>
</dbReference>
<feature type="domain" description="Ketosynthase family 3 (KS3)" evidence="8">
    <location>
        <begin position="204"/>
        <end position="629"/>
    </location>
</feature>
<evidence type="ECO:0000313" key="10">
    <source>
        <dbReference type="EMBL" id="TQF16689.1"/>
    </source>
</evidence>
<dbReference type="PROSITE" id="PS00606">
    <property type="entry name" value="KS3_1"/>
    <property type="match status" value="1"/>
</dbReference>
<dbReference type="SMART" id="SM00825">
    <property type="entry name" value="PKS_KS"/>
    <property type="match status" value="1"/>
</dbReference>
<dbReference type="SMART" id="SM00826">
    <property type="entry name" value="PKS_DH"/>
    <property type="match status" value="1"/>
</dbReference>
<dbReference type="InterPro" id="IPR020806">
    <property type="entry name" value="PKS_PP-bd"/>
</dbReference>
<dbReference type="EMBL" id="VIFM01000019">
    <property type="protein sequence ID" value="TQF16689.1"/>
    <property type="molecule type" value="Genomic_DNA"/>
</dbReference>
<dbReference type="Pfam" id="PF08659">
    <property type="entry name" value="KR"/>
    <property type="match status" value="1"/>
</dbReference>
<evidence type="ECO:0000256" key="5">
    <source>
        <dbReference type="PROSITE-ProRule" id="PRU01363"/>
    </source>
</evidence>
<dbReference type="InterPro" id="IPR020807">
    <property type="entry name" value="PKS_DH"/>
</dbReference>
<dbReference type="Pfam" id="PF16197">
    <property type="entry name" value="KAsynt_C_assoc"/>
    <property type="match status" value="1"/>
</dbReference>
<dbReference type="InterPro" id="IPR057326">
    <property type="entry name" value="KR_dom"/>
</dbReference>
<dbReference type="InterPro" id="IPR036291">
    <property type="entry name" value="NAD(P)-bd_dom_sf"/>
</dbReference>
<dbReference type="GO" id="GO:0005886">
    <property type="term" value="C:plasma membrane"/>
    <property type="evidence" value="ECO:0007669"/>
    <property type="project" value="TreeGrafter"/>
</dbReference>
<dbReference type="SUPFAM" id="SSF53901">
    <property type="entry name" value="Thiolase-like"/>
    <property type="match status" value="1"/>
</dbReference>
<dbReference type="GO" id="GO:0004315">
    <property type="term" value="F:3-oxoacyl-[acyl-carrier-protein] synthase activity"/>
    <property type="evidence" value="ECO:0007669"/>
    <property type="project" value="InterPro"/>
</dbReference>
<comment type="caution">
    <text evidence="10">The sequence shown here is derived from an EMBL/GenBank/DDBJ whole genome shotgun (WGS) entry which is preliminary data.</text>
</comment>
<dbReference type="SMART" id="SM00822">
    <property type="entry name" value="PKS_KR"/>
    <property type="match status" value="1"/>
</dbReference>
<dbReference type="SMART" id="SM00827">
    <property type="entry name" value="PKS_AT"/>
    <property type="match status" value="2"/>
</dbReference>
<dbReference type="Pfam" id="PF21089">
    <property type="entry name" value="PKS_DH_N"/>
    <property type="match status" value="1"/>
</dbReference>
<dbReference type="SMART" id="SM01294">
    <property type="entry name" value="PKS_PP_betabranch"/>
    <property type="match status" value="2"/>
</dbReference>
<evidence type="ECO:0000259" key="8">
    <source>
        <dbReference type="PROSITE" id="PS52004"/>
    </source>
</evidence>
<dbReference type="InterPro" id="IPR016035">
    <property type="entry name" value="Acyl_Trfase/lysoPLipase"/>
</dbReference>
<keyword evidence="2" id="KW-0597">Phosphoprotein</keyword>
<dbReference type="InterPro" id="IPR009081">
    <property type="entry name" value="PP-bd_ACP"/>
</dbReference>
<dbReference type="SUPFAM" id="SSF52151">
    <property type="entry name" value="FabD/lysophospholipase-like"/>
    <property type="match status" value="2"/>
</dbReference>